<dbReference type="PANTHER" id="PTHR42951">
    <property type="entry name" value="METALLO-BETA-LACTAMASE DOMAIN-CONTAINING"/>
    <property type="match status" value="1"/>
</dbReference>
<dbReference type="CDD" id="cd16282">
    <property type="entry name" value="metallo-hydrolase-like_MBL-fold"/>
    <property type="match status" value="1"/>
</dbReference>
<dbReference type="EMBL" id="BAABAF010000002">
    <property type="protein sequence ID" value="GAA3756969.1"/>
    <property type="molecule type" value="Genomic_DNA"/>
</dbReference>
<dbReference type="SMART" id="SM00849">
    <property type="entry name" value="Lactamase_B"/>
    <property type="match status" value="1"/>
</dbReference>
<reference evidence="3" key="1">
    <citation type="journal article" date="2019" name="Int. J. Syst. Evol. Microbiol.">
        <title>The Global Catalogue of Microorganisms (GCM) 10K type strain sequencing project: providing services to taxonomists for standard genome sequencing and annotation.</title>
        <authorList>
            <consortium name="The Broad Institute Genomics Platform"/>
            <consortium name="The Broad Institute Genome Sequencing Center for Infectious Disease"/>
            <person name="Wu L."/>
            <person name="Ma J."/>
        </authorList>
    </citation>
    <scope>NUCLEOTIDE SEQUENCE [LARGE SCALE GENOMIC DNA]</scope>
    <source>
        <strain evidence="3">JCM 16950</strain>
    </source>
</reference>
<accession>A0ABP7G7B9</accession>
<name>A0ABP7G7B9_9MICO</name>
<evidence type="ECO:0000259" key="1">
    <source>
        <dbReference type="SMART" id="SM00849"/>
    </source>
</evidence>
<comment type="caution">
    <text evidence="2">The sequence shown here is derived from an EMBL/GenBank/DDBJ whole genome shotgun (WGS) entry which is preliminary data.</text>
</comment>
<dbReference type="Proteomes" id="UP001500540">
    <property type="component" value="Unassembled WGS sequence"/>
</dbReference>
<dbReference type="PANTHER" id="PTHR42951:SF4">
    <property type="entry name" value="ACYL-COENZYME A THIOESTERASE MBLAC2"/>
    <property type="match status" value="1"/>
</dbReference>
<sequence>MSSEPALQQVADGVWAYVQPDGGWMINNMGLIAGADGATTVDVTSTKQRTVDYLRAVASVTDGPPRRIVLTHSHPDHCNGASLLPGAEIIAHRTVADDLRALHPLAPHIFEPFEQGDVQPRMPTIVFDDALTITAGGRRVEVRHPGVPAHTQGDSYVWLPEERVLFTGDLVFSGGTPFALSGSPAGWLTALDQMAQLEPAVVVPGHGPIGGVELLEPVADYLRFLIGAARDAHGRGLTPLRAARALDLGRFAGLLEPERIAGNLRRALAELDGVEPDFAAAWQDMYEYHDSRPLEVHA</sequence>
<evidence type="ECO:0000313" key="2">
    <source>
        <dbReference type="EMBL" id="GAA3756969.1"/>
    </source>
</evidence>
<feature type="domain" description="Metallo-beta-lactamase" evidence="1">
    <location>
        <begin position="26"/>
        <end position="206"/>
    </location>
</feature>
<gene>
    <name evidence="2" type="ORF">GCM10022240_07260</name>
</gene>
<dbReference type="InterPro" id="IPR036866">
    <property type="entry name" value="RibonucZ/Hydroxyglut_hydro"/>
</dbReference>
<dbReference type="Pfam" id="PF00753">
    <property type="entry name" value="Lactamase_B"/>
    <property type="match status" value="1"/>
</dbReference>
<evidence type="ECO:0000313" key="3">
    <source>
        <dbReference type="Proteomes" id="UP001500540"/>
    </source>
</evidence>
<proteinExistence type="predicted"/>
<dbReference type="Gene3D" id="3.60.15.10">
    <property type="entry name" value="Ribonuclease Z/Hydroxyacylglutathione hydrolase-like"/>
    <property type="match status" value="1"/>
</dbReference>
<organism evidence="2 3">
    <name type="scientific">Microbacterium kribbense</name>
    <dbReference type="NCBI Taxonomy" id="433645"/>
    <lineage>
        <taxon>Bacteria</taxon>
        <taxon>Bacillati</taxon>
        <taxon>Actinomycetota</taxon>
        <taxon>Actinomycetes</taxon>
        <taxon>Micrococcales</taxon>
        <taxon>Microbacteriaceae</taxon>
        <taxon>Microbacterium</taxon>
    </lineage>
</organism>
<dbReference type="SUPFAM" id="SSF56281">
    <property type="entry name" value="Metallo-hydrolase/oxidoreductase"/>
    <property type="match status" value="1"/>
</dbReference>
<dbReference type="InterPro" id="IPR050855">
    <property type="entry name" value="NDM-1-like"/>
</dbReference>
<keyword evidence="3" id="KW-1185">Reference proteome</keyword>
<dbReference type="RefSeq" id="WP_344780625.1">
    <property type="nucleotide sequence ID" value="NZ_BAABAF010000002.1"/>
</dbReference>
<dbReference type="InterPro" id="IPR001279">
    <property type="entry name" value="Metallo-B-lactamas"/>
</dbReference>
<protein>
    <submittedName>
        <fullName evidence="2">MBL fold metallo-hydrolase</fullName>
    </submittedName>
</protein>